<dbReference type="EMBL" id="JAFCIX010000380">
    <property type="protein sequence ID" value="KAH6592342.1"/>
    <property type="molecule type" value="Genomic_DNA"/>
</dbReference>
<dbReference type="Proteomes" id="UP001648503">
    <property type="component" value="Unassembled WGS sequence"/>
</dbReference>
<dbReference type="InterPro" id="IPR020338">
    <property type="entry name" value="SMN_gemin7"/>
</dbReference>
<organism evidence="1 2">
    <name type="scientific">Batrachochytrium salamandrivorans</name>
    <dbReference type="NCBI Taxonomy" id="1357716"/>
    <lineage>
        <taxon>Eukaryota</taxon>
        <taxon>Fungi</taxon>
        <taxon>Fungi incertae sedis</taxon>
        <taxon>Chytridiomycota</taxon>
        <taxon>Chytridiomycota incertae sedis</taxon>
        <taxon>Chytridiomycetes</taxon>
        <taxon>Rhizophydiales</taxon>
        <taxon>Rhizophydiales incertae sedis</taxon>
        <taxon>Batrachochytrium</taxon>
    </lineage>
</organism>
<dbReference type="Pfam" id="PF11095">
    <property type="entry name" value="Gemin7"/>
    <property type="match status" value="1"/>
</dbReference>
<reference evidence="1 2" key="1">
    <citation type="submission" date="2021-02" db="EMBL/GenBank/DDBJ databases">
        <title>Variation within the Batrachochytrium salamandrivorans European outbreak.</title>
        <authorList>
            <person name="Kelly M."/>
            <person name="Pasmans F."/>
            <person name="Shea T.P."/>
            <person name="Munoz J.F."/>
            <person name="Carranza S."/>
            <person name="Cuomo C.A."/>
            <person name="Martel A."/>
        </authorList>
    </citation>
    <scope>NUCLEOTIDE SEQUENCE [LARGE SCALE GENOMIC DNA]</scope>
    <source>
        <strain evidence="1 2">AMFP18/2</strain>
    </source>
</reference>
<evidence type="ECO:0000313" key="1">
    <source>
        <dbReference type="EMBL" id="KAH6592342.1"/>
    </source>
</evidence>
<keyword evidence="2" id="KW-1185">Reference proteome</keyword>
<proteinExistence type="predicted"/>
<sequence>MSKKHTEIGLVAIKLPRDLTPFLPVQPHLLFQVVLHVTLIDGLQQSRVSLSTHNSRCKTPLIIPAACIWPGPTHMAAIDDNTAPIEASIKASIKPLIEDKDNGSQENTVGSTFTENALRHSYLRLWTGLVSTDEQPVDITFRDGQTLQATLRQVNATQSLLNVSDLNTPLGTYSEAQLRMQDVCTLGLDVHLPKLNTRSNLVVDSDSDSTSCS</sequence>
<comment type="caution">
    <text evidence="1">The sequence shown here is derived from an EMBL/GenBank/DDBJ whole genome shotgun (WGS) entry which is preliminary data.</text>
</comment>
<dbReference type="PANTHER" id="PTHR14679:SF1">
    <property type="entry name" value="GEM-ASSOCIATED PROTEIN 7"/>
    <property type="match status" value="1"/>
</dbReference>
<dbReference type="Gene3D" id="2.30.30.100">
    <property type="match status" value="1"/>
</dbReference>
<protein>
    <submittedName>
        <fullName evidence="1">Uncharacterized protein</fullName>
    </submittedName>
</protein>
<dbReference type="PANTHER" id="PTHR14679">
    <property type="entry name" value="GEM-ASSOCIATED PROTEIN 7"/>
    <property type="match status" value="1"/>
</dbReference>
<name>A0ABQ8F510_9FUNG</name>
<evidence type="ECO:0000313" key="2">
    <source>
        <dbReference type="Proteomes" id="UP001648503"/>
    </source>
</evidence>
<gene>
    <name evidence="1" type="ORF">BASA50_008126</name>
</gene>
<accession>A0ABQ8F510</accession>